<dbReference type="Gene3D" id="1.10.1660.10">
    <property type="match status" value="1"/>
</dbReference>
<feature type="domain" description="HTH merR-type" evidence="5">
    <location>
        <begin position="32"/>
        <end position="99"/>
    </location>
</feature>
<reference evidence="6 9" key="3">
    <citation type="submission" date="2020-05" db="EMBL/GenBank/DDBJ databases">
        <title>Draft Genome Sequence of Ochrobactrum soli Isolated from Stable Fly Gut.</title>
        <authorList>
            <person name="Pileggi M.T."/>
            <person name="Vazhakkala L.J."/>
            <person name="Wong C.N."/>
        </authorList>
    </citation>
    <scope>NUCLEOTIDE SEQUENCE [LARGE SCALE GENOMIC DNA]</scope>
    <source>
        <strain evidence="6 9">MTP-C0764</strain>
    </source>
</reference>
<dbReference type="SUPFAM" id="SSF46955">
    <property type="entry name" value="Putative DNA-binding domain"/>
    <property type="match status" value="1"/>
</dbReference>
<dbReference type="Proteomes" id="UP000246073">
    <property type="component" value="Unassembled WGS sequence"/>
</dbReference>
<dbReference type="PROSITE" id="PS50937">
    <property type="entry name" value="HTH_MERR_2"/>
    <property type="match status" value="1"/>
</dbReference>
<sequence>MSEKAIEPVTIAELLTGSSLKVREDYQQRSQLFRIGDLAHEFGLSLRALRFYEDKGLLNPRRAGVTRLYDREDHTRLRLILFGRQIGFTLAETKQLIDLWKEGASDLGQVDDLRATLSGKLAELEKKKGEIDRSIEELKALLKRLVTPSA</sequence>
<keyword evidence="9" id="KW-1185">Reference proteome</keyword>
<accession>A0A2P9HHT8</accession>
<dbReference type="InterPro" id="IPR000551">
    <property type="entry name" value="MerR-type_HTH_dom"/>
</dbReference>
<dbReference type="InterPro" id="IPR009061">
    <property type="entry name" value="DNA-bd_dom_put_sf"/>
</dbReference>
<dbReference type="InterPro" id="IPR047057">
    <property type="entry name" value="MerR_fam"/>
</dbReference>
<evidence type="ECO:0000313" key="7">
    <source>
        <dbReference type="EMBL" id="SPL63681.1"/>
    </source>
</evidence>
<dbReference type="Pfam" id="PF13411">
    <property type="entry name" value="MerR_1"/>
    <property type="match status" value="1"/>
</dbReference>
<evidence type="ECO:0000313" key="8">
    <source>
        <dbReference type="Proteomes" id="UP000246073"/>
    </source>
</evidence>
<dbReference type="EMBL" id="JABFCY010000013">
    <property type="protein sequence ID" value="NNU62283.1"/>
    <property type="molecule type" value="Genomic_DNA"/>
</dbReference>
<evidence type="ECO:0000256" key="2">
    <source>
        <dbReference type="ARBA" id="ARBA00023015"/>
    </source>
</evidence>
<dbReference type="RefSeq" id="WP_109367567.1">
    <property type="nucleotide sequence ID" value="NZ_JABFCY010000013.1"/>
</dbReference>
<evidence type="ECO:0000256" key="3">
    <source>
        <dbReference type="ARBA" id="ARBA00023125"/>
    </source>
</evidence>
<evidence type="ECO:0000313" key="9">
    <source>
        <dbReference type="Proteomes" id="UP000574931"/>
    </source>
</evidence>
<keyword evidence="2" id="KW-0805">Transcription regulation</keyword>
<dbReference type="GO" id="GO:0003700">
    <property type="term" value="F:DNA-binding transcription factor activity"/>
    <property type="evidence" value="ECO:0007669"/>
    <property type="project" value="InterPro"/>
</dbReference>
<dbReference type="AlphaFoldDB" id="A0A2P9HHT8"/>
<proteinExistence type="predicted"/>
<evidence type="ECO:0000259" key="5">
    <source>
        <dbReference type="PROSITE" id="PS50937"/>
    </source>
</evidence>
<dbReference type="PANTHER" id="PTHR30204">
    <property type="entry name" value="REDOX-CYCLING DRUG-SENSING TRANSCRIPTIONAL ACTIVATOR SOXR"/>
    <property type="match status" value="1"/>
</dbReference>
<reference evidence="8" key="2">
    <citation type="submission" date="2017-12" db="EMBL/GenBank/DDBJ databases">
        <authorList>
            <person name="Diaz M."/>
        </authorList>
    </citation>
    <scope>NUCLEOTIDE SEQUENCE [LARGE SCALE GENOMIC DNA]</scope>
    <source>
        <strain evidence="8">FI11154</strain>
    </source>
</reference>
<evidence type="ECO:0000256" key="4">
    <source>
        <dbReference type="ARBA" id="ARBA00023163"/>
    </source>
</evidence>
<keyword evidence="4" id="KW-0804">Transcription</keyword>
<dbReference type="GO" id="GO:0003677">
    <property type="term" value="F:DNA binding"/>
    <property type="evidence" value="ECO:0007669"/>
    <property type="project" value="UniProtKB-KW"/>
</dbReference>
<reference evidence="7" key="1">
    <citation type="submission" date="2017-12" db="EMBL/GenBank/DDBJ databases">
        <authorList>
            <person name="Hurst M.R.H."/>
        </authorList>
    </citation>
    <scope>NUCLEOTIDE SEQUENCE [LARGE SCALE GENOMIC DNA]</scope>
    <source>
        <strain evidence="7">FI11154</strain>
    </source>
</reference>
<organism evidence="7 8">
    <name type="scientific">Ochrobactrum soli</name>
    <dbReference type="NCBI Taxonomy" id="2448455"/>
    <lineage>
        <taxon>Bacteria</taxon>
        <taxon>Pseudomonadati</taxon>
        <taxon>Pseudomonadota</taxon>
        <taxon>Alphaproteobacteria</taxon>
        <taxon>Hyphomicrobiales</taxon>
        <taxon>Brucellaceae</taxon>
        <taxon>Brucella/Ochrobactrum group</taxon>
        <taxon>Ochrobactrum</taxon>
    </lineage>
</organism>
<dbReference type="SMART" id="SM00422">
    <property type="entry name" value="HTH_MERR"/>
    <property type="match status" value="1"/>
</dbReference>
<evidence type="ECO:0000256" key="1">
    <source>
        <dbReference type="ARBA" id="ARBA00022491"/>
    </source>
</evidence>
<dbReference type="PANTHER" id="PTHR30204:SF69">
    <property type="entry name" value="MERR-FAMILY TRANSCRIPTIONAL REGULATOR"/>
    <property type="match status" value="1"/>
</dbReference>
<name>A0A2P9HHT8_9HYPH</name>
<gene>
    <name evidence="6" type="ORF">HKX02_18785</name>
    <name evidence="7" type="ORF">OHAE_3613</name>
</gene>
<dbReference type="EMBL" id="OOFM01000004">
    <property type="protein sequence ID" value="SPL63681.1"/>
    <property type="molecule type" value="Genomic_DNA"/>
</dbReference>
<protein>
    <submittedName>
        <fullName evidence="6">MerR family transcriptional regulator</fullName>
    </submittedName>
    <submittedName>
        <fullName evidence="7">Predicted transcriptional regulator LiuR of leucine degradation pathway, MerR family</fullName>
    </submittedName>
</protein>
<keyword evidence="1" id="KW-0678">Repressor</keyword>
<keyword evidence="3" id="KW-0238">DNA-binding</keyword>
<dbReference type="Proteomes" id="UP000574931">
    <property type="component" value="Unassembled WGS sequence"/>
</dbReference>
<evidence type="ECO:0000313" key="6">
    <source>
        <dbReference type="EMBL" id="NNU62283.1"/>
    </source>
</evidence>